<evidence type="ECO:0000313" key="3">
    <source>
        <dbReference type="Proteomes" id="UP001500420"/>
    </source>
</evidence>
<keyword evidence="3" id="KW-1185">Reference proteome</keyword>
<dbReference type="AlphaFoldDB" id="A0AAV3T6R0"/>
<sequence>MAMSVLTLLGLAVLDRFRGESLQRQAGTALLGVGLGVGLFAGDFPSDFRIAAATLGFVLVNVGGYAYYRDVRRSASDVR</sequence>
<dbReference type="RefSeq" id="WP_377074579.1">
    <property type="nucleotide sequence ID" value="NZ_JBHSWS010000163.1"/>
</dbReference>
<organism evidence="2 3">
    <name type="scientific">Natronoarchaeum mannanilyticum</name>
    <dbReference type="NCBI Taxonomy" id="926360"/>
    <lineage>
        <taxon>Archaea</taxon>
        <taxon>Methanobacteriati</taxon>
        <taxon>Methanobacteriota</taxon>
        <taxon>Stenosarchaea group</taxon>
        <taxon>Halobacteria</taxon>
        <taxon>Halobacteriales</taxon>
        <taxon>Natronoarchaeaceae</taxon>
    </lineage>
</organism>
<evidence type="ECO:0008006" key="4">
    <source>
        <dbReference type="Google" id="ProtNLM"/>
    </source>
</evidence>
<keyword evidence="1" id="KW-0472">Membrane</keyword>
<dbReference type="Proteomes" id="UP001500420">
    <property type="component" value="Unassembled WGS sequence"/>
</dbReference>
<keyword evidence="1" id="KW-1133">Transmembrane helix</keyword>
<reference evidence="2 3" key="1">
    <citation type="journal article" date="2019" name="Int. J. Syst. Evol. Microbiol.">
        <title>The Global Catalogue of Microorganisms (GCM) 10K type strain sequencing project: providing services to taxonomists for standard genome sequencing and annotation.</title>
        <authorList>
            <consortium name="The Broad Institute Genomics Platform"/>
            <consortium name="The Broad Institute Genome Sequencing Center for Infectious Disease"/>
            <person name="Wu L."/>
            <person name="Ma J."/>
        </authorList>
    </citation>
    <scope>NUCLEOTIDE SEQUENCE [LARGE SCALE GENOMIC DNA]</scope>
    <source>
        <strain evidence="2 3">JCM 16328</strain>
    </source>
</reference>
<evidence type="ECO:0000256" key="1">
    <source>
        <dbReference type="SAM" id="Phobius"/>
    </source>
</evidence>
<keyword evidence="1" id="KW-0812">Transmembrane</keyword>
<name>A0AAV3T6R0_9EURY</name>
<proteinExistence type="predicted"/>
<gene>
    <name evidence="2" type="ORF">GCM10009020_10140</name>
</gene>
<feature type="transmembrane region" description="Helical" evidence="1">
    <location>
        <begin position="48"/>
        <end position="68"/>
    </location>
</feature>
<evidence type="ECO:0000313" key="2">
    <source>
        <dbReference type="EMBL" id="GAA0666773.1"/>
    </source>
</evidence>
<comment type="caution">
    <text evidence="2">The sequence shown here is derived from an EMBL/GenBank/DDBJ whole genome shotgun (WGS) entry which is preliminary data.</text>
</comment>
<dbReference type="EMBL" id="BAAADV010000001">
    <property type="protein sequence ID" value="GAA0666773.1"/>
    <property type="molecule type" value="Genomic_DNA"/>
</dbReference>
<protein>
    <recommendedName>
        <fullName evidence="4">MerC domain-containing protein</fullName>
    </recommendedName>
</protein>
<accession>A0AAV3T6R0</accession>